<keyword evidence="5" id="KW-0472">Membrane</keyword>
<evidence type="ECO:0000256" key="3">
    <source>
        <dbReference type="PIRSR" id="PIRSR601461-2"/>
    </source>
</evidence>
<feature type="chain" id="PRO_5008627175" evidence="6">
    <location>
        <begin position="18"/>
        <end position="509"/>
    </location>
</feature>
<dbReference type="InterPro" id="IPR001461">
    <property type="entry name" value="Aspartic_peptidase_A1"/>
</dbReference>
<evidence type="ECO:0000256" key="6">
    <source>
        <dbReference type="SAM" id="SignalP"/>
    </source>
</evidence>
<name>A0A1B9GMZ3_9TREE</name>
<keyword evidence="9" id="KW-1185">Reference proteome</keyword>
<evidence type="ECO:0000313" key="9">
    <source>
        <dbReference type="Proteomes" id="UP000092666"/>
    </source>
</evidence>
<protein>
    <submittedName>
        <fullName evidence="8">Endopeptidase</fullName>
    </submittedName>
</protein>
<evidence type="ECO:0000256" key="1">
    <source>
        <dbReference type="ARBA" id="ARBA00007447"/>
    </source>
</evidence>
<feature type="region of interest" description="Disordered" evidence="4">
    <location>
        <begin position="456"/>
        <end position="480"/>
    </location>
</feature>
<dbReference type="Proteomes" id="UP000092666">
    <property type="component" value="Unassembled WGS sequence"/>
</dbReference>
<dbReference type="InterPro" id="IPR021109">
    <property type="entry name" value="Peptidase_aspartic_dom_sf"/>
</dbReference>
<keyword evidence="5" id="KW-1133">Transmembrane helix</keyword>
<feature type="signal peptide" evidence="6">
    <location>
        <begin position="1"/>
        <end position="17"/>
    </location>
</feature>
<sequence length="509" mass="52994">MHISLPIALLLAPFTLALPSTTASDQQPGLISRHIPLTAHHHARQYSDDLETRQDWLKGQAQGLRSKYAQHLGERGQEQLRRDIVQRELNVKRRSKLGARASGSVQLTDVGIDASYSGTVSIGTPAQEFLLIMDTGSSDLWVAGAECTSSSCQGVSSFSESSSSTYSTSNAAFNISYGSGDADGFLASDTVELAGFTVTGQTFAIVTTTTARLISAPLSGLMGLAWKAIASSKATPFWQALAASGSWTDPEFAFYLARYRGDNTASSVEEQGGEMVLGGTNTSQYTGSINYIDIAEADLDYWRIPVEALNVQSSSITITSTRGYSPQAAIDTGTTLIGVPSSVAQSIYSQIPNAEALSASSGYDGYYQYPCDTNVNVTIQFGGLSYAISNADMNLGSFTRDSSMCTGAFFEMDMSAAAPIQWIVGASFLKNVYSTFRYNPPAIGFAELANGMSTVSNGTSTSTTSGGTSGSGSGGSSGSSGSGAGALAAPSLGVGLGVMLLGSVLAGLL</sequence>
<dbReference type="InterPro" id="IPR034164">
    <property type="entry name" value="Pepsin-like_dom"/>
</dbReference>
<accession>A0A1B9GMZ3</accession>
<dbReference type="PANTHER" id="PTHR47966">
    <property type="entry name" value="BETA-SITE APP-CLEAVING ENZYME, ISOFORM A-RELATED"/>
    <property type="match status" value="1"/>
</dbReference>
<dbReference type="STRING" id="1296120.A0A1B9GMZ3"/>
<dbReference type="FunFam" id="2.40.70.10:FF:000008">
    <property type="entry name" value="Cathepsin D"/>
    <property type="match status" value="1"/>
</dbReference>
<reference evidence="8 9" key="1">
    <citation type="submission" date="2013-07" db="EMBL/GenBank/DDBJ databases">
        <title>The Genome Sequence of Cryptococcus heveanensis BCC8398.</title>
        <authorList>
            <consortium name="The Broad Institute Genome Sequencing Platform"/>
            <person name="Cuomo C."/>
            <person name="Litvintseva A."/>
            <person name="Chen Y."/>
            <person name="Heitman J."/>
            <person name="Sun S."/>
            <person name="Springer D."/>
            <person name="Dromer F."/>
            <person name="Young S.K."/>
            <person name="Zeng Q."/>
            <person name="Gargeya S."/>
            <person name="Fitzgerald M."/>
            <person name="Abouelleil A."/>
            <person name="Alvarado L."/>
            <person name="Berlin A.M."/>
            <person name="Chapman S.B."/>
            <person name="Dewar J."/>
            <person name="Goldberg J."/>
            <person name="Griggs A."/>
            <person name="Gujja S."/>
            <person name="Hansen M."/>
            <person name="Howarth C."/>
            <person name="Imamovic A."/>
            <person name="Larimer J."/>
            <person name="McCowan C."/>
            <person name="Murphy C."/>
            <person name="Pearson M."/>
            <person name="Priest M."/>
            <person name="Roberts A."/>
            <person name="Saif S."/>
            <person name="Shea T."/>
            <person name="Sykes S."/>
            <person name="Wortman J."/>
            <person name="Nusbaum C."/>
            <person name="Birren B."/>
        </authorList>
    </citation>
    <scope>NUCLEOTIDE SEQUENCE [LARGE SCALE GENOMIC DNA]</scope>
    <source>
        <strain evidence="8 9">BCC8398</strain>
    </source>
</reference>
<reference evidence="9" key="2">
    <citation type="submission" date="2013-12" db="EMBL/GenBank/DDBJ databases">
        <title>Evolution of pathogenesis and genome organization in the Tremellales.</title>
        <authorList>
            <person name="Cuomo C."/>
            <person name="Litvintseva A."/>
            <person name="Heitman J."/>
            <person name="Chen Y."/>
            <person name="Sun S."/>
            <person name="Springer D."/>
            <person name="Dromer F."/>
            <person name="Young S."/>
            <person name="Zeng Q."/>
            <person name="Chapman S."/>
            <person name="Gujja S."/>
            <person name="Saif S."/>
            <person name="Birren B."/>
        </authorList>
    </citation>
    <scope>NUCLEOTIDE SEQUENCE [LARGE SCALE GENOMIC DNA]</scope>
    <source>
        <strain evidence="9">BCC8398</strain>
    </source>
</reference>
<feature type="transmembrane region" description="Helical" evidence="5">
    <location>
        <begin position="487"/>
        <end position="508"/>
    </location>
</feature>
<evidence type="ECO:0000313" key="8">
    <source>
        <dbReference type="EMBL" id="OCF32449.1"/>
    </source>
</evidence>
<feature type="compositionally biased region" description="Gly residues" evidence="4">
    <location>
        <begin position="467"/>
        <end position="480"/>
    </location>
</feature>
<keyword evidence="3" id="KW-1015">Disulfide bond</keyword>
<dbReference type="AlphaFoldDB" id="A0A1B9GMZ3"/>
<feature type="active site" evidence="2">
    <location>
        <position position="331"/>
    </location>
</feature>
<feature type="compositionally biased region" description="Low complexity" evidence="4">
    <location>
        <begin position="456"/>
        <end position="466"/>
    </location>
</feature>
<comment type="similarity">
    <text evidence="1">Belongs to the peptidase A1 family.</text>
</comment>
<dbReference type="PRINTS" id="PR00792">
    <property type="entry name" value="PEPSIN"/>
</dbReference>
<dbReference type="FunFam" id="2.40.70.10:FF:000067">
    <property type="entry name" value="Endopeptidase, putative"/>
    <property type="match status" value="1"/>
</dbReference>
<keyword evidence="6" id="KW-0732">Signal</keyword>
<evidence type="ECO:0000256" key="2">
    <source>
        <dbReference type="PIRSR" id="PIRSR601461-1"/>
    </source>
</evidence>
<feature type="active site" evidence="2">
    <location>
        <position position="134"/>
    </location>
</feature>
<dbReference type="GO" id="GO:0006508">
    <property type="term" value="P:proteolysis"/>
    <property type="evidence" value="ECO:0007669"/>
    <property type="project" value="InterPro"/>
</dbReference>
<evidence type="ECO:0000256" key="4">
    <source>
        <dbReference type="SAM" id="MobiDB-lite"/>
    </source>
</evidence>
<feature type="disulfide bond" evidence="3">
    <location>
        <begin position="147"/>
        <end position="152"/>
    </location>
</feature>
<dbReference type="PANTHER" id="PTHR47966:SF6">
    <property type="entry name" value="PEPTIDASE A1 DOMAIN-CONTAINING PROTEIN"/>
    <property type="match status" value="1"/>
</dbReference>
<dbReference type="InterPro" id="IPR033121">
    <property type="entry name" value="PEPTIDASE_A1"/>
</dbReference>
<dbReference type="GO" id="GO:0004190">
    <property type="term" value="F:aspartic-type endopeptidase activity"/>
    <property type="evidence" value="ECO:0007669"/>
    <property type="project" value="InterPro"/>
</dbReference>
<dbReference type="PROSITE" id="PS51767">
    <property type="entry name" value="PEPTIDASE_A1"/>
    <property type="match status" value="1"/>
</dbReference>
<gene>
    <name evidence="8" type="ORF">I316_05875</name>
</gene>
<dbReference type="Gene3D" id="2.40.70.10">
    <property type="entry name" value="Acid Proteases"/>
    <property type="match status" value="2"/>
</dbReference>
<feature type="domain" description="Peptidase A1" evidence="7">
    <location>
        <begin position="116"/>
        <end position="446"/>
    </location>
</feature>
<dbReference type="OrthoDB" id="771136at2759"/>
<keyword evidence="5" id="KW-0812">Transmembrane</keyword>
<dbReference type="SUPFAM" id="SSF50630">
    <property type="entry name" value="Acid proteases"/>
    <property type="match status" value="1"/>
</dbReference>
<organism evidence="8 9">
    <name type="scientific">Kwoniella heveanensis BCC8398</name>
    <dbReference type="NCBI Taxonomy" id="1296120"/>
    <lineage>
        <taxon>Eukaryota</taxon>
        <taxon>Fungi</taxon>
        <taxon>Dikarya</taxon>
        <taxon>Basidiomycota</taxon>
        <taxon>Agaricomycotina</taxon>
        <taxon>Tremellomycetes</taxon>
        <taxon>Tremellales</taxon>
        <taxon>Cryptococcaceae</taxon>
        <taxon>Kwoniella</taxon>
    </lineage>
</organism>
<proteinExistence type="inferred from homology"/>
<evidence type="ECO:0000256" key="5">
    <source>
        <dbReference type="SAM" id="Phobius"/>
    </source>
</evidence>
<evidence type="ECO:0000259" key="7">
    <source>
        <dbReference type="PROSITE" id="PS51767"/>
    </source>
</evidence>
<dbReference type="EMBL" id="KI669508">
    <property type="protein sequence ID" value="OCF32449.1"/>
    <property type="molecule type" value="Genomic_DNA"/>
</dbReference>
<dbReference type="CDD" id="cd05471">
    <property type="entry name" value="pepsin_like"/>
    <property type="match status" value="1"/>
</dbReference>
<dbReference type="Pfam" id="PF00026">
    <property type="entry name" value="Asp"/>
    <property type="match status" value="1"/>
</dbReference>